<dbReference type="Gene3D" id="3.20.20.140">
    <property type="entry name" value="Metal-dependent hydrolases"/>
    <property type="match status" value="1"/>
</dbReference>
<comment type="similarity">
    <text evidence="2 8">Belongs to the metallo-dependent hydrolases superfamily. Adenine deaminase family.</text>
</comment>
<dbReference type="CDD" id="cd01295">
    <property type="entry name" value="AdeC"/>
    <property type="match status" value="1"/>
</dbReference>
<evidence type="ECO:0000256" key="7">
    <source>
        <dbReference type="ARBA" id="ARBA00069718"/>
    </source>
</evidence>
<dbReference type="InterPro" id="IPR006679">
    <property type="entry name" value="Adenine_deam"/>
</dbReference>
<evidence type="ECO:0000259" key="9">
    <source>
        <dbReference type="Pfam" id="PF01979"/>
    </source>
</evidence>
<feature type="domain" description="Adenine deaminase C-terminal" evidence="10">
    <location>
        <begin position="401"/>
        <end position="568"/>
    </location>
</feature>
<feature type="domain" description="Amidohydrolase-related" evidence="9">
    <location>
        <begin position="66"/>
        <end position="347"/>
    </location>
</feature>
<dbReference type="InterPro" id="IPR011059">
    <property type="entry name" value="Metal-dep_hydrolase_composite"/>
</dbReference>
<dbReference type="FunFam" id="3.20.20.140:FF:000016">
    <property type="entry name" value="Adenine deaminase"/>
    <property type="match status" value="1"/>
</dbReference>
<dbReference type="FunFam" id="2.30.40.10:FF:000059">
    <property type="entry name" value="Adenine deaminase"/>
    <property type="match status" value="1"/>
</dbReference>
<reference evidence="11 12" key="1">
    <citation type="submission" date="2014-09" db="EMBL/GenBank/DDBJ databases">
        <title>Genome sequencing and annotation of Bacillus Okhensis strain Kh10-101T.</title>
        <authorList>
            <person name="Prakash J.S."/>
        </authorList>
    </citation>
    <scope>NUCLEOTIDE SEQUENCE [LARGE SCALE GENOMIC DNA]</scope>
    <source>
        <strain evidence="12">Kh10-101T</strain>
    </source>
</reference>
<evidence type="ECO:0000313" key="12">
    <source>
        <dbReference type="Proteomes" id="UP000030832"/>
    </source>
</evidence>
<dbReference type="PANTHER" id="PTHR11113">
    <property type="entry name" value="N-ACETYLGLUCOSAMINE-6-PHOSPHATE DEACETYLASE"/>
    <property type="match status" value="1"/>
</dbReference>
<dbReference type="AlphaFoldDB" id="A0A0B0I6K4"/>
<dbReference type="GO" id="GO:0006146">
    <property type="term" value="P:adenine catabolic process"/>
    <property type="evidence" value="ECO:0007669"/>
    <property type="project" value="InterPro"/>
</dbReference>
<dbReference type="InterPro" id="IPR006680">
    <property type="entry name" value="Amidohydro-rel"/>
</dbReference>
<dbReference type="InterPro" id="IPR026912">
    <property type="entry name" value="Adenine_deam_C"/>
</dbReference>
<dbReference type="SUPFAM" id="SSF51338">
    <property type="entry name" value="Composite domain of metallo-dependent hydrolases"/>
    <property type="match status" value="1"/>
</dbReference>
<organism evidence="11 12">
    <name type="scientific">Halalkalibacter okhensis</name>
    <dbReference type="NCBI Taxonomy" id="333138"/>
    <lineage>
        <taxon>Bacteria</taxon>
        <taxon>Bacillati</taxon>
        <taxon>Bacillota</taxon>
        <taxon>Bacilli</taxon>
        <taxon>Bacillales</taxon>
        <taxon>Bacillaceae</taxon>
        <taxon>Halalkalibacter</taxon>
    </lineage>
</organism>
<evidence type="ECO:0000256" key="3">
    <source>
        <dbReference type="ARBA" id="ARBA00012782"/>
    </source>
</evidence>
<evidence type="ECO:0000256" key="8">
    <source>
        <dbReference type="HAMAP-Rule" id="MF_01518"/>
    </source>
</evidence>
<evidence type="ECO:0000259" key="10">
    <source>
        <dbReference type="Pfam" id="PF13382"/>
    </source>
</evidence>
<keyword evidence="4 8" id="KW-0378">Hydrolase</keyword>
<dbReference type="Pfam" id="PF13382">
    <property type="entry name" value="Adenine_deam_C"/>
    <property type="match status" value="1"/>
</dbReference>
<dbReference type="Proteomes" id="UP000030832">
    <property type="component" value="Unassembled WGS sequence"/>
</dbReference>
<evidence type="ECO:0000256" key="4">
    <source>
        <dbReference type="ARBA" id="ARBA00022801"/>
    </source>
</evidence>
<dbReference type="GO" id="GO:0000034">
    <property type="term" value="F:adenine deaminase activity"/>
    <property type="evidence" value="ECO:0007669"/>
    <property type="project" value="UniProtKB-UniRule"/>
</dbReference>
<dbReference type="InterPro" id="IPR032466">
    <property type="entry name" value="Metal_Hydrolase"/>
</dbReference>
<dbReference type="HAMAP" id="MF_01518">
    <property type="entry name" value="Adenine_deamin"/>
    <property type="match status" value="1"/>
</dbReference>
<dbReference type="NCBIfam" id="TIGR01178">
    <property type="entry name" value="ade"/>
    <property type="match status" value="1"/>
</dbReference>
<dbReference type="STRING" id="333138.LQ50_23115"/>
<evidence type="ECO:0000256" key="1">
    <source>
        <dbReference type="ARBA" id="ARBA00001936"/>
    </source>
</evidence>
<evidence type="ECO:0000313" key="11">
    <source>
        <dbReference type="EMBL" id="KHF38108.1"/>
    </source>
</evidence>
<name>A0A0B0I6K4_9BACI</name>
<keyword evidence="12" id="KW-1185">Reference proteome</keyword>
<dbReference type="eggNOG" id="COG1001">
    <property type="taxonomic scope" value="Bacteria"/>
</dbReference>
<dbReference type="EC" id="3.5.4.2" evidence="3 8"/>
<dbReference type="RefSeq" id="WP_034633496.1">
    <property type="nucleotide sequence ID" value="NZ_JRJU01000051.1"/>
</dbReference>
<dbReference type="EMBL" id="JRJU01000051">
    <property type="protein sequence ID" value="KHF38108.1"/>
    <property type="molecule type" value="Genomic_DNA"/>
</dbReference>
<dbReference type="PANTHER" id="PTHR11113:SF2">
    <property type="entry name" value="ADENINE DEAMINASE"/>
    <property type="match status" value="1"/>
</dbReference>
<dbReference type="Pfam" id="PF01979">
    <property type="entry name" value="Amidohydro_1"/>
    <property type="match status" value="1"/>
</dbReference>
<evidence type="ECO:0000256" key="5">
    <source>
        <dbReference type="ARBA" id="ARBA00023211"/>
    </source>
</evidence>
<protein>
    <recommendedName>
        <fullName evidence="7 8">Adenine deaminase</fullName>
        <shortName evidence="8">Adenase</shortName>
        <shortName evidence="8">Adenine aminase</shortName>
        <ecNumber evidence="3 8">3.5.4.2</ecNumber>
    </recommendedName>
</protein>
<dbReference type="SUPFAM" id="SSF51556">
    <property type="entry name" value="Metallo-dependent hydrolases"/>
    <property type="match status" value="1"/>
</dbReference>
<proteinExistence type="inferred from homology"/>
<keyword evidence="5 8" id="KW-0464">Manganese</keyword>
<evidence type="ECO:0000256" key="2">
    <source>
        <dbReference type="ARBA" id="ARBA00006773"/>
    </source>
</evidence>
<comment type="caution">
    <text evidence="11">The sequence shown here is derived from an EMBL/GenBank/DDBJ whole genome shotgun (WGS) entry which is preliminary data.</text>
</comment>
<accession>A0A0B0I6K4</accession>
<comment type="cofactor">
    <cofactor evidence="1 8">
        <name>Mn(2+)</name>
        <dbReference type="ChEBI" id="CHEBI:29035"/>
    </cofactor>
</comment>
<gene>
    <name evidence="8" type="primary">ade</name>
    <name evidence="11" type="ORF">LQ50_23115</name>
</gene>
<evidence type="ECO:0000256" key="6">
    <source>
        <dbReference type="ARBA" id="ARBA00047720"/>
    </source>
</evidence>
<dbReference type="Gene3D" id="2.30.40.10">
    <property type="entry name" value="Urease, subunit C, domain 1"/>
    <property type="match status" value="1"/>
</dbReference>
<comment type="catalytic activity">
    <reaction evidence="6 8">
        <text>adenine + H2O + H(+) = hypoxanthine + NH4(+)</text>
        <dbReference type="Rhea" id="RHEA:23688"/>
        <dbReference type="ChEBI" id="CHEBI:15377"/>
        <dbReference type="ChEBI" id="CHEBI:15378"/>
        <dbReference type="ChEBI" id="CHEBI:16708"/>
        <dbReference type="ChEBI" id="CHEBI:17368"/>
        <dbReference type="ChEBI" id="CHEBI:28938"/>
        <dbReference type="EC" id="3.5.4.2"/>
    </reaction>
</comment>
<sequence length="577" mass="62201">MSQILKKQIAAATKREKADVVVKNAKIIDVFTLTTYEADVAITDGVIVGIGEYEGIKVIDANGAYMAPTFVDGHVHIESAMVPPEEFTKIVVPRGVTTVMADPHEIANVGGFEAVKYMIEAAKDLPLDIKIMVPSCVPATNFEHNGADLTSEEIEKLFDDYDAYGLAEVMDYPAVLSGEETMMSKLTAAKKRGKTIDGHAAGLDNIGLNAYRVAGISNDHEAVTAEEGLARLRLGMYLLMREGTAAKDIEALLPILTPQNARRCVFATDDKHLDDLVNEGSIDASVRKAIKLGVDPLQAIQMASLNAAECFRLEGKGAIAPGYEASFLLIRDLKEVDITAVFVKGECVAENGKMVEEVREPITPPVYLLESVRLEPLTLAKLQLPINGNRAHVIGVTPGSIVTSHLIEKVEVEGGLFEPSVANNQLKLVVAERHHKLGHVGVGIVKGIPIQAGAIVATVAHDSHNIVACGTDDESILNAVEQVANEQGGIAVVRGQEVLANLPLPLAGLMSLEPFERINHSLQELEEALKEIGFNEEWNPFLTLSFLALPVIPSLKLTDTGLFDVKKFSHIDVSVNE</sequence>
<dbReference type="OrthoDB" id="9775607at2"/>